<dbReference type="PROSITE" id="PS51198">
    <property type="entry name" value="UVRD_HELICASE_ATP_BIND"/>
    <property type="match status" value="1"/>
</dbReference>
<organism evidence="18 19">
    <name type="scientific">Acidocella aquatica</name>
    <dbReference type="NCBI Taxonomy" id="1922313"/>
    <lineage>
        <taxon>Bacteria</taxon>
        <taxon>Pseudomonadati</taxon>
        <taxon>Pseudomonadota</taxon>
        <taxon>Alphaproteobacteria</taxon>
        <taxon>Acetobacterales</taxon>
        <taxon>Acidocellaceae</taxon>
        <taxon>Acidocella</taxon>
    </lineage>
</organism>
<dbReference type="SUPFAM" id="SSF52540">
    <property type="entry name" value="P-loop containing nucleoside triphosphate hydrolases"/>
    <property type="match status" value="1"/>
</dbReference>
<dbReference type="Pfam" id="PF00580">
    <property type="entry name" value="UvrD-helicase"/>
    <property type="match status" value="1"/>
</dbReference>
<evidence type="ECO:0000256" key="6">
    <source>
        <dbReference type="ARBA" id="ARBA00022839"/>
    </source>
</evidence>
<dbReference type="Gene3D" id="3.40.50.300">
    <property type="entry name" value="P-loop containing nucleotide triphosphate hydrolases"/>
    <property type="match status" value="4"/>
</dbReference>
<dbReference type="InterPro" id="IPR000212">
    <property type="entry name" value="DNA_helicase_UvrD/REP"/>
</dbReference>
<dbReference type="InterPro" id="IPR038726">
    <property type="entry name" value="PDDEXK_AddAB-type"/>
</dbReference>
<dbReference type="EMBL" id="BSOS01000005">
    <property type="protein sequence ID" value="GLR65532.1"/>
    <property type="molecule type" value="Genomic_DNA"/>
</dbReference>
<evidence type="ECO:0000313" key="19">
    <source>
        <dbReference type="Proteomes" id="UP001156641"/>
    </source>
</evidence>
<evidence type="ECO:0000256" key="4">
    <source>
        <dbReference type="ARBA" id="ARBA00022801"/>
    </source>
</evidence>
<dbReference type="PANTHER" id="PTHR11070:SF2">
    <property type="entry name" value="ATP-DEPENDENT DNA HELICASE SRS2"/>
    <property type="match status" value="1"/>
</dbReference>
<dbReference type="EC" id="5.6.2.4" evidence="12"/>
<dbReference type="Gene3D" id="3.90.320.10">
    <property type="match status" value="1"/>
</dbReference>
<evidence type="ECO:0000313" key="18">
    <source>
        <dbReference type="EMBL" id="GLR65532.1"/>
    </source>
</evidence>
<keyword evidence="6" id="KW-0269">Exonuclease</keyword>
<evidence type="ECO:0000256" key="3">
    <source>
        <dbReference type="ARBA" id="ARBA00022763"/>
    </source>
</evidence>
<evidence type="ECO:0000256" key="8">
    <source>
        <dbReference type="ARBA" id="ARBA00023125"/>
    </source>
</evidence>
<feature type="domain" description="UvrD-like helicase ATP-binding" evidence="16">
    <location>
        <begin position="4"/>
        <end position="480"/>
    </location>
</feature>
<comment type="caution">
    <text evidence="18">The sequence shown here is derived from an EMBL/GenBank/DDBJ whole genome shotgun (WGS) entry which is preliminary data.</text>
</comment>
<comment type="catalytic activity">
    <reaction evidence="11">
        <text>Couples ATP hydrolysis with the unwinding of duplex DNA by translocating in the 3'-5' direction.</text>
        <dbReference type="EC" id="5.6.2.4"/>
    </reaction>
</comment>
<reference evidence="19" key="1">
    <citation type="journal article" date="2019" name="Int. J. Syst. Evol. Microbiol.">
        <title>The Global Catalogue of Microorganisms (GCM) 10K type strain sequencing project: providing services to taxonomists for standard genome sequencing and annotation.</title>
        <authorList>
            <consortium name="The Broad Institute Genomics Platform"/>
            <consortium name="The Broad Institute Genome Sequencing Center for Infectious Disease"/>
            <person name="Wu L."/>
            <person name="Ma J."/>
        </authorList>
    </citation>
    <scope>NUCLEOTIDE SEQUENCE [LARGE SCALE GENOMIC DNA]</scope>
    <source>
        <strain evidence="19">NBRC 112502</strain>
    </source>
</reference>
<dbReference type="PANTHER" id="PTHR11070">
    <property type="entry name" value="UVRD / RECB / PCRA DNA HELICASE FAMILY MEMBER"/>
    <property type="match status" value="1"/>
</dbReference>
<comment type="catalytic activity">
    <reaction evidence="14">
        <text>ATP + H2O = ADP + phosphate + H(+)</text>
        <dbReference type="Rhea" id="RHEA:13065"/>
        <dbReference type="ChEBI" id="CHEBI:15377"/>
        <dbReference type="ChEBI" id="CHEBI:15378"/>
        <dbReference type="ChEBI" id="CHEBI:30616"/>
        <dbReference type="ChEBI" id="CHEBI:43474"/>
        <dbReference type="ChEBI" id="CHEBI:456216"/>
        <dbReference type="EC" id="5.6.2.4"/>
    </reaction>
</comment>
<evidence type="ECO:0000256" key="5">
    <source>
        <dbReference type="ARBA" id="ARBA00022806"/>
    </source>
</evidence>
<evidence type="ECO:0000256" key="1">
    <source>
        <dbReference type="ARBA" id="ARBA00022722"/>
    </source>
</evidence>
<dbReference type="PROSITE" id="PS51217">
    <property type="entry name" value="UVRD_HELICASE_CTER"/>
    <property type="match status" value="1"/>
</dbReference>
<dbReference type="Proteomes" id="UP001156641">
    <property type="component" value="Unassembled WGS sequence"/>
</dbReference>
<keyword evidence="8" id="KW-0238">DNA-binding</keyword>
<dbReference type="InterPro" id="IPR014151">
    <property type="entry name" value="DNA_helicase_AddA"/>
</dbReference>
<dbReference type="InterPro" id="IPR011604">
    <property type="entry name" value="PDDEXK-like_dom_sf"/>
</dbReference>
<evidence type="ECO:0000256" key="10">
    <source>
        <dbReference type="ARBA" id="ARBA00023235"/>
    </source>
</evidence>
<dbReference type="SUPFAM" id="SSF52980">
    <property type="entry name" value="Restriction endonuclease-like"/>
    <property type="match status" value="1"/>
</dbReference>
<dbReference type="InterPro" id="IPR011335">
    <property type="entry name" value="Restrct_endonuc-II-like"/>
</dbReference>
<evidence type="ECO:0000256" key="13">
    <source>
        <dbReference type="ARBA" id="ARBA00034923"/>
    </source>
</evidence>
<feature type="binding site" evidence="15">
    <location>
        <begin position="25"/>
        <end position="32"/>
    </location>
    <ligand>
        <name>ATP</name>
        <dbReference type="ChEBI" id="CHEBI:30616"/>
    </ligand>
</feature>
<keyword evidence="1" id="KW-0540">Nuclease</keyword>
<keyword evidence="5 15" id="KW-0347">Helicase</keyword>
<keyword evidence="9" id="KW-0234">DNA repair</keyword>
<dbReference type="InterPro" id="IPR027417">
    <property type="entry name" value="P-loop_NTPase"/>
</dbReference>
<evidence type="ECO:0000256" key="2">
    <source>
        <dbReference type="ARBA" id="ARBA00022741"/>
    </source>
</evidence>
<evidence type="ECO:0000259" key="17">
    <source>
        <dbReference type="PROSITE" id="PS51217"/>
    </source>
</evidence>
<keyword evidence="19" id="KW-1185">Reference proteome</keyword>
<proteinExistence type="predicted"/>
<accession>A0ABQ6A2K2</accession>
<keyword evidence="4 15" id="KW-0378">Hydrolase</keyword>
<evidence type="ECO:0000256" key="12">
    <source>
        <dbReference type="ARBA" id="ARBA00034808"/>
    </source>
</evidence>
<feature type="domain" description="UvrD-like helicase C-terminal" evidence="17">
    <location>
        <begin position="509"/>
        <end position="783"/>
    </location>
</feature>
<dbReference type="RefSeq" id="WP_284256033.1">
    <property type="nucleotide sequence ID" value="NZ_BSOS01000005.1"/>
</dbReference>
<keyword evidence="7 15" id="KW-0067">ATP-binding</keyword>
<keyword evidence="3" id="KW-0227">DNA damage</keyword>
<evidence type="ECO:0000256" key="7">
    <source>
        <dbReference type="ARBA" id="ARBA00022840"/>
    </source>
</evidence>
<evidence type="ECO:0000256" key="11">
    <source>
        <dbReference type="ARBA" id="ARBA00034617"/>
    </source>
</evidence>
<dbReference type="InterPro" id="IPR014016">
    <property type="entry name" value="UvrD-like_ATP-bd"/>
</dbReference>
<evidence type="ECO:0000256" key="15">
    <source>
        <dbReference type="PROSITE-ProRule" id="PRU00560"/>
    </source>
</evidence>
<protein>
    <recommendedName>
        <fullName evidence="12">DNA 3'-5' helicase</fullName>
        <ecNumber evidence="12">5.6.2.4</ecNumber>
    </recommendedName>
    <alternativeName>
        <fullName evidence="13">DNA 3'-5' helicase II</fullName>
    </alternativeName>
</protein>
<dbReference type="GO" id="GO:0004386">
    <property type="term" value="F:helicase activity"/>
    <property type="evidence" value="ECO:0007669"/>
    <property type="project" value="UniProtKB-KW"/>
</dbReference>
<keyword evidence="2 15" id="KW-0547">Nucleotide-binding</keyword>
<evidence type="ECO:0000259" key="16">
    <source>
        <dbReference type="PROSITE" id="PS51198"/>
    </source>
</evidence>
<dbReference type="NCBIfam" id="TIGR02784">
    <property type="entry name" value="addA_alphas"/>
    <property type="match status" value="1"/>
</dbReference>
<keyword evidence="10" id="KW-0413">Isomerase</keyword>
<evidence type="ECO:0000256" key="9">
    <source>
        <dbReference type="ARBA" id="ARBA00023204"/>
    </source>
</evidence>
<gene>
    <name evidence="18" type="ORF">GCM10010909_02100</name>
</gene>
<evidence type="ECO:0000256" key="14">
    <source>
        <dbReference type="ARBA" id="ARBA00048988"/>
    </source>
</evidence>
<sequence length="1143" mass="121929">MTVIEIANAQQREASDPKISAFVAASAGSGKTKLLTDRLLRLMLAGSAPDKILCLTYTKAAAAEMTIRLNKRLGDWVVMDKPDLEAALRALDVTVNHANLTLARKLFADVLDLPGGMRIETIHAFCQSLLRRFPLEAGLSPHFEVADEVEEGRRLREAREVVLAQAGHEGAVHALAAETDETTFAALTQKFAQGPGAVLHGREPGAIAGMQRAALGAGDESEEMLRAQAVVLPREEKLRAGLKLLAERGTPKLGQGWAHRALDWLAQPHAARAANWDDWLAVHFTGNGKGTQNKLHNFFGKGLAAQEAEIRDVINAECRRIEAAQEQINAARLAALNANLVQLVAPIVKDDAAQKQMAAHLSYADLVRHTEKLFEDPGATWILYKLDGGIEHLLLDEVQDTAPAQWEIAAKIADEFFAGAGAREGGRTIFAVGDAKQSIFSFQGADLESFTVYQAKFREKVKAAGQRWVDGKLSVSFRSAAPVLALVDAVFASGPARAGVCQGTEVLKHEVSRAGQAGWVELWPLSEAAPPAELPPWAVPEDYEGAESARGLLARQIVLEIKKRLDGGEILQSRGRAVRPGDFLILVRRRDALVSAITRECKARGVPVAGLDRMVLTEQLAVSDLLALCDALLLGDDDLAFAQYLVSPLGGLSDESLMALAMGRRGSLLAALYARHGERAEWAAAKAFFETLRGKVDFLSPFALLSEALGTLGGRSRILRRLGPEAAEPVDELLSEALKFTQSEPGALQIFVHQLRQAGAQIKREADAGGDVVRIMTVHGAKGLQAPLVILPDTTALPTGAQKESLFWLPVPGQPDMSVPIFCPRTALRSEAVASAAARAAAAQGEEYNRLLYVALTRAEDGLIICGAKGRNNVAEASWYELVRAGFARLPEVAQLGGRLVHACAQTARPDDKAAHKLTHEAALPAWAGAAPGWVASPPGAETTRPERLAPSRGVEDITRQALAASPLGAGVAQARAARAAAMARGQAVHALLQHLPELPPPARAAAAARFIASVPELAGGAAETYDSVLAILQNPALAALFGPGSRAEVPLAGVIGDVEIGGLVDRLAVTEQRVIIADYKTDRAPPDTAELIPPGYLRQLAAYRAILAQIYPRHAVVCLLIWTQSAVAMQVPDAMLDAHAPA</sequence>
<dbReference type="Pfam" id="PF13361">
    <property type="entry name" value="UvrD_C"/>
    <property type="match status" value="1"/>
</dbReference>
<dbReference type="InterPro" id="IPR014017">
    <property type="entry name" value="DNA_helicase_UvrD-like_C"/>
</dbReference>
<name>A0ABQ6A2K2_9PROT</name>
<dbReference type="Pfam" id="PF12705">
    <property type="entry name" value="PDDEXK_1"/>
    <property type="match status" value="1"/>
</dbReference>